<dbReference type="SUPFAM" id="SSF49899">
    <property type="entry name" value="Concanavalin A-like lectins/glucanases"/>
    <property type="match status" value="1"/>
</dbReference>
<feature type="transmembrane region" description="Helical" evidence="9">
    <location>
        <begin position="75"/>
        <end position="100"/>
    </location>
</feature>
<dbReference type="InterPro" id="IPR023296">
    <property type="entry name" value="Glyco_hydro_beta-prop_sf"/>
</dbReference>
<feature type="transmembrane region" description="Helical" evidence="9">
    <location>
        <begin position="211"/>
        <end position="228"/>
    </location>
</feature>
<keyword evidence="8" id="KW-0326">Glycosidase</keyword>
<evidence type="ECO:0000313" key="12">
    <source>
        <dbReference type="EMBL" id="KGQ13817.1"/>
    </source>
</evidence>
<feature type="transmembrane region" description="Helical" evidence="9">
    <location>
        <begin position="112"/>
        <end position="130"/>
    </location>
</feature>
<dbReference type="NCBIfam" id="NF007077">
    <property type="entry name" value="PRK09528.1"/>
    <property type="match status" value="1"/>
</dbReference>
<evidence type="ECO:0000256" key="6">
    <source>
        <dbReference type="ARBA" id="ARBA00022989"/>
    </source>
</evidence>
<keyword evidence="4 9" id="KW-0812">Transmembrane</keyword>
<dbReference type="EMBL" id="ANFO01000023">
    <property type="protein sequence ID" value="KGQ13817.1"/>
    <property type="molecule type" value="Genomic_DNA"/>
</dbReference>
<organism evidence="12 13">
    <name type="scientific">Beauveria bassiana D1-5</name>
    <dbReference type="NCBI Taxonomy" id="1245745"/>
    <lineage>
        <taxon>Eukaryota</taxon>
        <taxon>Fungi</taxon>
        <taxon>Dikarya</taxon>
        <taxon>Ascomycota</taxon>
        <taxon>Pezizomycotina</taxon>
        <taxon>Sordariomycetes</taxon>
        <taxon>Hypocreomycetidae</taxon>
        <taxon>Hypocreales</taxon>
        <taxon>Cordycipitaceae</taxon>
        <taxon>Beauveria</taxon>
    </lineage>
</organism>
<dbReference type="Proteomes" id="UP000030106">
    <property type="component" value="Unassembled WGS sequence"/>
</dbReference>
<evidence type="ECO:0000256" key="5">
    <source>
        <dbReference type="ARBA" id="ARBA00022801"/>
    </source>
</evidence>
<evidence type="ECO:0000256" key="3">
    <source>
        <dbReference type="ARBA" id="ARBA00012758"/>
    </source>
</evidence>
<dbReference type="GO" id="GO:0004564">
    <property type="term" value="F:beta-fructofuranosidase activity"/>
    <property type="evidence" value="ECO:0007669"/>
    <property type="project" value="UniProtKB-EC"/>
</dbReference>
<keyword evidence="6 9" id="KW-1133">Transmembrane helix</keyword>
<feature type="transmembrane region" description="Helical" evidence="9">
    <location>
        <begin position="34"/>
        <end position="55"/>
    </location>
</feature>
<dbReference type="SUPFAM" id="SSF75005">
    <property type="entry name" value="Arabinanase/levansucrase/invertase"/>
    <property type="match status" value="1"/>
</dbReference>
<dbReference type="PRINTS" id="PR00174">
    <property type="entry name" value="LACYSMPORT"/>
</dbReference>
<sequence>MLIGFSSMAGVIGGGGLGDLAIRYGYQRFNNQVMVGTVIILIVMVHLVQSLGDHLPFKHSETAHMALTKRNKHHYLILSGLLFTFFWTWSSAFSLIALWLNQKIGLKGAETGLIFSIIAFTALCAQPLYGFIQDKLGLRKSLLWVIGVLLLISGPWFIFVCTPLLEINIVAGAISVGLYVGATFFAGIGALESYTERVSRIVGFEYGKSRMWGSLGWAGATFFAGLLFNLDPQLNFWMGSVSACLFLLLLWRMRDMQPNALSELEYGKASALTLADAFGLLKLSRFWALVLFVCGVSVYNVYDQQFPVYFASLFNDVQRGNEMFGFLNSFQVFLEAGGMFLAPMLVNRIGAKRGLLLSGLIMAVRIFGSGMASDPLTISCMKLLHAVELPILLISMFKYITTQFDQRLSATLYLVGFQFITSICATVLSPLVGRGYDQLGFADTYMILAGLAQSALETLQTARGNAFYPLYHLAPPAGWMNDPNGLIYHNGLYHAFYQHHPFDENWGPMHWGHATSRDMVRWKHQPIALAPGDEWDRDGCFSGCAVADNGVLSLIYTGHLWLAGAGNDSAIRQVQCLATSEDGVHFQKQGVILTPPPGIMHFRDPKVWQQDGTWWMVIGARDEHDRGKVLLYRGDSLHDWQLDRILAEANADMGYMWECPDFFPLGNSKILMFSPQGIKAKGWAYQNLFQSGYLRGRWQPGEDFLPYQPFEEMDHGHDFYAPQSFVAEDGRRIVLGWMDMWESPMPSKREGWAGCLTVPRELCMMPNGKLYQNPVHELATLRAREQLVLPCVLDTQKQMLHPNAEAVELEIAWEAGQSTAERYGIRLGQGCELFVDALTRRLVLSRCYQDAQLDGDRSVPLSENGDLHLRIFIDRSSIEVFVNQGEYSTGKPYAGAARCGN</sequence>
<evidence type="ECO:0000256" key="9">
    <source>
        <dbReference type="SAM" id="Phobius"/>
    </source>
</evidence>
<dbReference type="NCBIfam" id="TIGR00882">
    <property type="entry name" value="2A0105"/>
    <property type="match status" value="1"/>
</dbReference>
<dbReference type="InterPro" id="IPR018053">
    <property type="entry name" value="Glyco_hydro_32_AS"/>
</dbReference>
<dbReference type="NCBIfam" id="TIGR01322">
    <property type="entry name" value="scrB_fam"/>
    <property type="match status" value="1"/>
</dbReference>
<feature type="transmembrane region" description="Helical" evidence="9">
    <location>
        <begin position="322"/>
        <end position="342"/>
    </location>
</feature>
<dbReference type="InterPro" id="IPR013148">
    <property type="entry name" value="Glyco_hydro_32_N"/>
</dbReference>
<dbReference type="STRING" id="1245745.A0A0A2W566"/>
<comment type="caution">
    <text evidence="12">The sequence shown here is derived from an EMBL/GenBank/DDBJ whole genome shotgun (WGS) entry which is preliminary data.</text>
</comment>
<name>A0A0A2W566_BEABA</name>
<accession>A0A0A2W566</accession>
<comment type="similarity">
    <text evidence="2">Belongs to the glycosyl hydrolase 32 family.</text>
</comment>
<dbReference type="InterPro" id="IPR036259">
    <property type="entry name" value="MFS_trans_sf"/>
</dbReference>
<evidence type="ECO:0000256" key="7">
    <source>
        <dbReference type="ARBA" id="ARBA00023136"/>
    </source>
</evidence>
<dbReference type="InterPro" id="IPR000576">
    <property type="entry name" value="LacY/RafB_perm_fam"/>
</dbReference>
<keyword evidence="7 9" id="KW-0472">Membrane</keyword>
<feature type="transmembrane region" description="Helical" evidence="9">
    <location>
        <begin position="286"/>
        <end position="302"/>
    </location>
</feature>
<dbReference type="CDD" id="cd06172">
    <property type="entry name" value="MFS_LacY"/>
    <property type="match status" value="1"/>
</dbReference>
<dbReference type="PROSITE" id="PS00609">
    <property type="entry name" value="GLYCOSYL_HYDROL_F32"/>
    <property type="match status" value="1"/>
</dbReference>
<proteinExistence type="inferred from homology"/>
<dbReference type="InterPro" id="IPR001362">
    <property type="entry name" value="Glyco_hydro_32"/>
</dbReference>
<evidence type="ECO:0000259" key="10">
    <source>
        <dbReference type="Pfam" id="PF00251"/>
    </source>
</evidence>
<dbReference type="EC" id="3.2.1.26" evidence="3"/>
<evidence type="ECO:0000256" key="8">
    <source>
        <dbReference type="ARBA" id="ARBA00023295"/>
    </source>
</evidence>
<evidence type="ECO:0000259" key="11">
    <source>
        <dbReference type="Pfam" id="PF08244"/>
    </source>
</evidence>
<dbReference type="PANTHER" id="PTHR43101">
    <property type="entry name" value="BETA-FRUCTOSIDASE"/>
    <property type="match status" value="1"/>
</dbReference>
<evidence type="ECO:0000313" key="13">
    <source>
        <dbReference type="Proteomes" id="UP000030106"/>
    </source>
</evidence>
<feature type="transmembrane region" description="Helical" evidence="9">
    <location>
        <begin position="234"/>
        <end position="251"/>
    </location>
</feature>
<dbReference type="Pfam" id="PF01306">
    <property type="entry name" value="LacY_symp"/>
    <property type="match status" value="1"/>
</dbReference>
<dbReference type="InterPro" id="IPR013189">
    <property type="entry name" value="Glyco_hydro_32_C"/>
</dbReference>
<dbReference type="GO" id="GO:0005737">
    <property type="term" value="C:cytoplasm"/>
    <property type="evidence" value="ECO:0007669"/>
    <property type="project" value="InterPro"/>
</dbReference>
<feature type="domain" description="Glycosyl hydrolase family 32 C-terminal" evidence="11">
    <location>
        <begin position="795"/>
        <end position="887"/>
    </location>
</feature>
<dbReference type="PANTHER" id="PTHR43101:SF1">
    <property type="entry name" value="BETA-FRUCTOSIDASE"/>
    <property type="match status" value="1"/>
</dbReference>
<keyword evidence="5 12" id="KW-0378">Hydrolase</keyword>
<feature type="transmembrane region" description="Helical" evidence="9">
    <location>
        <begin position="354"/>
        <end position="371"/>
    </location>
</feature>
<comment type="subcellular location">
    <subcellularLocation>
        <location evidence="1">Membrane</location>
        <topology evidence="1">Multi-pass membrane protein</topology>
    </subcellularLocation>
</comment>
<dbReference type="GO" id="GO:0005975">
    <property type="term" value="P:carbohydrate metabolic process"/>
    <property type="evidence" value="ECO:0007669"/>
    <property type="project" value="InterPro"/>
</dbReference>
<dbReference type="AlphaFoldDB" id="A0A0A2W566"/>
<dbReference type="Gene3D" id="2.115.10.20">
    <property type="entry name" value="Glycosyl hydrolase domain, family 43"/>
    <property type="match status" value="1"/>
</dbReference>
<evidence type="ECO:0000256" key="1">
    <source>
        <dbReference type="ARBA" id="ARBA00004141"/>
    </source>
</evidence>
<dbReference type="InterPro" id="IPR035906">
    <property type="entry name" value="MetI-like_sf"/>
</dbReference>
<feature type="transmembrane region" description="Helical" evidence="9">
    <location>
        <begin position="383"/>
        <end position="400"/>
    </location>
</feature>
<dbReference type="Pfam" id="PF08244">
    <property type="entry name" value="Glyco_hydro_32C"/>
    <property type="match status" value="1"/>
</dbReference>
<dbReference type="Pfam" id="PF00251">
    <property type="entry name" value="Glyco_hydro_32N"/>
    <property type="match status" value="1"/>
</dbReference>
<dbReference type="Gene3D" id="1.20.1250.20">
    <property type="entry name" value="MFS general substrate transporter like domains"/>
    <property type="match status" value="2"/>
</dbReference>
<feature type="domain" description="Glycosyl hydrolase family 32 N-terminal" evidence="10">
    <location>
        <begin position="472"/>
        <end position="774"/>
    </location>
</feature>
<protein>
    <recommendedName>
        <fullName evidence="3">beta-fructofuranosidase</fullName>
        <ecNumber evidence="3">3.2.1.26</ecNumber>
    </recommendedName>
</protein>
<dbReference type="HOGENOM" id="CLU_321582_0_0_1"/>
<dbReference type="InterPro" id="IPR006232">
    <property type="entry name" value="Suc6P_hydrolase"/>
</dbReference>
<feature type="transmembrane region" description="Helical" evidence="9">
    <location>
        <begin position="412"/>
        <end position="432"/>
    </location>
</feature>
<reference evidence="12 13" key="1">
    <citation type="submission" date="2012-10" db="EMBL/GenBank/DDBJ databases">
        <title>Genome sequencing and analysis of entomopathogenic fungi Beauveria bassiana D1-5.</title>
        <authorList>
            <person name="Li Q."/>
            <person name="Wang L."/>
            <person name="Zhang Z."/>
            <person name="Wang Q."/>
            <person name="Ren J."/>
            <person name="Wang M."/>
            <person name="Xu W."/>
            <person name="Wang J."/>
            <person name="Lu Y."/>
            <person name="Du Q."/>
            <person name="Sun Z."/>
        </authorList>
    </citation>
    <scope>NUCLEOTIDE SEQUENCE [LARGE SCALE GENOMIC DNA]</scope>
    <source>
        <strain evidence="12 13">D1-5</strain>
    </source>
</reference>
<dbReference type="Gene3D" id="1.10.3720.10">
    <property type="entry name" value="MetI-like"/>
    <property type="match status" value="1"/>
</dbReference>
<gene>
    <name evidence="12" type="ORF">BBAD15_g298</name>
</gene>
<dbReference type="InterPro" id="IPR051214">
    <property type="entry name" value="GH32_Enzymes"/>
</dbReference>
<dbReference type="Gene3D" id="2.60.120.560">
    <property type="entry name" value="Exo-inulinase, domain 1"/>
    <property type="match status" value="1"/>
</dbReference>
<feature type="transmembrane region" description="Helical" evidence="9">
    <location>
        <begin position="142"/>
        <end position="165"/>
    </location>
</feature>
<evidence type="ECO:0000256" key="2">
    <source>
        <dbReference type="ARBA" id="ARBA00009902"/>
    </source>
</evidence>
<dbReference type="GO" id="GO:0005351">
    <property type="term" value="F:carbohydrate:proton symporter activity"/>
    <property type="evidence" value="ECO:0007669"/>
    <property type="project" value="InterPro"/>
</dbReference>
<dbReference type="SMART" id="SM00640">
    <property type="entry name" value="Glyco_32"/>
    <property type="match status" value="1"/>
</dbReference>
<feature type="transmembrane region" description="Helical" evidence="9">
    <location>
        <begin position="171"/>
        <end position="191"/>
    </location>
</feature>
<dbReference type="GO" id="GO:0016020">
    <property type="term" value="C:membrane"/>
    <property type="evidence" value="ECO:0007669"/>
    <property type="project" value="UniProtKB-SubCell"/>
</dbReference>
<dbReference type="SUPFAM" id="SSF103473">
    <property type="entry name" value="MFS general substrate transporter"/>
    <property type="match status" value="1"/>
</dbReference>
<dbReference type="InterPro" id="IPR013320">
    <property type="entry name" value="ConA-like_dom_sf"/>
</dbReference>
<dbReference type="CDD" id="cd08996">
    <property type="entry name" value="GH32_FFase"/>
    <property type="match status" value="1"/>
</dbReference>
<evidence type="ECO:0000256" key="4">
    <source>
        <dbReference type="ARBA" id="ARBA00022692"/>
    </source>
</evidence>